<protein>
    <submittedName>
        <fullName evidence="1">Uncharacterized protein</fullName>
    </submittedName>
</protein>
<dbReference type="AlphaFoldDB" id="A0A8H5FU53"/>
<sequence>MISPDYGWLKPKKGCQLYKEDGSEVVAHQTLRPGKNCDGYFSNKVLNQFQDMVTVAKCRYPDDDHVFIYDDTPSYLKQSPSALSAHKMLLKTPKPSKNWLVDIPELGSDGKQIFKEATDLFSKAEVPLVINVFPTLLDIWAYLGNVCEDDNDALSPIICIAAWAVISMVDKYIMLCEECEIYFIAIDRKLQWFKDNGYARPVYTKLKQTVIEQWGQTYWPNLAMTSEPEPTHTGNKYLQKRTSKKAPVGNLDDINTYLKGPVVSHLAIIDSGGYMKWWNTTAASHPNLARIGMDYCINMISEGHSTYAEANDQSLYNFCALTSSVDAEWAFSVG</sequence>
<dbReference type="SUPFAM" id="SSF53098">
    <property type="entry name" value="Ribonuclease H-like"/>
    <property type="match status" value="1"/>
</dbReference>
<comment type="caution">
    <text evidence="1">The sequence shown here is derived from an EMBL/GenBank/DDBJ whole genome shotgun (WGS) entry which is preliminary data.</text>
</comment>
<evidence type="ECO:0000313" key="1">
    <source>
        <dbReference type="EMBL" id="KAF5348808.1"/>
    </source>
</evidence>
<gene>
    <name evidence="1" type="ORF">D9756_009845</name>
</gene>
<dbReference type="EMBL" id="JAACJO010000018">
    <property type="protein sequence ID" value="KAF5348808.1"/>
    <property type="molecule type" value="Genomic_DNA"/>
</dbReference>
<keyword evidence="2" id="KW-1185">Reference proteome</keyword>
<reference evidence="1 2" key="1">
    <citation type="journal article" date="2020" name="ISME J.">
        <title>Uncovering the hidden diversity of litter-decomposition mechanisms in mushroom-forming fungi.</title>
        <authorList>
            <person name="Floudas D."/>
            <person name="Bentzer J."/>
            <person name="Ahren D."/>
            <person name="Johansson T."/>
            <person name="Persson P."/>
            <person name="Tunlid A."/>
        </authorList>
    </citation>
    <scope>NUCLEOTIDE SEQUENCE [LARGE SCALE GENOMIC DNA]</scope>
    <source>
        <strain evidence="1 2">CBS 146.42</strain>
    </source>
</reference>
<accession>A0A8H5FU53</accession>
<dbReference type="Proteomes" id="UP000559027">
    <property type="component" value="Unassembled WGS sequence"/>
</dbReference>
<dbReference type="InterPro" id="IPR012337">
    <property type="entry name" value="RNaseH-like_sf"/>
</dbReference>
<proteinExistence type="predicted"/>
<name>A0A8H5FU53_9AGAR</name>
<organism evidence="1 2">
    <name type="scientific">Leucocoprinus leucothites</name>
    <dbReference type="NCBI Taxonomy" id="201217"/>
    <lineage>
        <taxon>Eukaryota</taxon>
        <taxon>Fungi</taxon>
        <taxon>Dikarya</taxon>
        <taxon>Basidiomycota</taxon>
        <taxon>Agaricomycotina</taxon>
        <taxon>Agaricomycetes</taxon>
        <taxon>Agaricomycetidae</taxon>
        <taxon>Agaricales</taxon>
        <taxon>Agaricineae</taxon>
        <taxon>Agaricaceae</taxon>
        <taxon>Leucocoprinus</taxon>
    </lineage>
</organism>
<dbReference type="OrthoDB" id="10039611at2759"/>
<evidence type="ECO:0000313" key="2">
    <source>
        <dbReference type="Proteomes" id="UP000559027"/>
    </source>
</evidence>